<dbReference type="SUPFAM" id="SSF53850">
    <property type="entry name" value="Periplasmic binding protein-like II"/>
    <property type="match status" value="1"/>
</dbReference>
<reference evidence="6 7" key="1">
    <citation type="journal article" date="2020" name="Microorganisms">
        <title>Reliable Identification of Environmental Pseudomonas Isolates Using the rpoD Gene.</title>
        <authorList>
            <consortium name="The Broad Institute Genome Sequencing Platform"/>
            <person name="Girard L."/>
            <person name="Lood C."/>
            <person name="Rokni-Zadeh H."/>
            <person name="van Noort V."/>
            <person name="Lavigne R."/>
            <person name="De Mot R."/>
        </authorList>
    </citation>
    <scope>NUCLEOTIDE SEQUENCE [LARGE SCALE GENOMIC DNA]</scope>
    <source>
        <strain evidence="6 7">RW8P3</strain>
    </source>
</reference>
<dbReference type="PANTHER" id="PTHR30537:SF74">
    <property type="entry name" value="HTH-TYPE TRANSCRIPTIONAL REGULATOR TRPI"/>
    <property type="match status" value="1"/>
</dbReference>
<dbReference type="InterPro" id="IPR036390">
    <property type="entry name" value="WH_DNA-bd_sf"/>
</dbReference>
<dbReference type="PROSITE" id="PS50931">
    <property type="entry name" value="HTH_LYSR"/>
    <property type="match status" value="1"/>
</dbReference>
<dbReference type="Pfam" id="PF00126">
    <property type="entry name" value="HTH_1"/>
    <property type="match status" value="1"/>
</dbReference>
<dbReference type="GO" id="GO:0043565">
    <property type="term" value="F:sequence-specific DNA binding"/>
    <property type="evidence" value="ECO:0007669"/>
    <property type="project" value="TreeGrafter"/>
</dbReference>
<dbReference type="InterPro" id="IPR000847">
    <property type="entry name" value="LysR_HTH_N"/>
</dbReference>
<keyword evidence="4" id="KW-0804">Transcription</keyword>
<gene>
    <name evidence="6" type="ORF">HU752_020375</name>
</gene>
<dbReference type="PANTHER" id="PTHR30537">
    <property type="entry name" value="HTH-TYPE TRANSCRIPTIONAL REGULATOR"/>
    <property type="match status" value="1"/>
</dbReference>
<reference evidence="6 7" key="2">
    <citation type="journal article" date="2021" name="Microorganisms">
        <title>The Ever-Expanding Pseudomonas Genus: Description of 43 New Species and Partition of the Pseudomonas putida Group.</title>
        <authorList>
            <person name="Girard L."/>
            <person name="Lood C."/>
            <person name="Hofte M."/>
            <person name="Vandamme P."/>
            <person name="Rokni-Zadeh H."/>
            <person name="van Noort V."/>
            <person name="Lavigne R."/>
            <person name="De Mot R."/>
        </authorList>
    </citation>
    <scope>NUCLEOTIDE SEQUENCE [LARGE SCALE GENOMIC DNA]</scope>
    <source>
        <strain evidence="6 7">RW8P3</strain>
    </source>
</reference>
<dbReference type="InterPro" id="IPR058163">
    <property type="entry name" value="LysR-type_TF_proteobact-type"/>
</dbReference>
<evidence type="ECO:0000256" key="4">
    <source>
        <dbReference type="ARBA" id="ARBA00023163"/>
    </source>
</evidence>
<dbReference type="CDD" id="cd08432">
    <property type="entry name" value="PBP2_GcdR_TrpI_HvrB_AmpR_like"/>
    <property type="match status" value="1"/>
</dbReference>
<proteinExistence type="inferred from homology"/>
<keyword evidence="7" id="KW-1185">Reference proteome</keyword>
<dbReference type="PRINTS" id="PR00039">
    <property type="entry name" value="HTHLYSR"/>
</dbReference>
<keyword evidence="3" id="KW-0238">DNA-binding</keyword>
<dbReference type="Gene3D" id="1.10.10.10">
    <property type="entry name" value="Winged helix-like DNA-binding domain superfamily/Winged helix DNA-binding domain"/>
    <property type="match status" value="1"/>
</dbReference>
<sequence>MNSVPPMKALFAFDAAMKHNSFAKAAFELHVTPGAIGQQIQKLEDWLGTPLFTRSIRQVRPTPAALKYWAEIQPSLLQIQQASTHLRLRHVSEVWLSMPPTLAAKWFASRMANFLTFRPDITLHLSASTALIDFERDRVDLAIRYFDGVDPSLDSTLLYRDEARLYCSPEYAAKLNLQHPDDLARATLLHTTLLPHWNHWFKRYSNLSDEQIAGIACQHCDQSILAIETARHGQGVLLSSAILTEAEVKNGSLFEPFGMRLPVSKGYYLVHDRQFSLRPSAATLKAWLIDLAAREQ</sequence>
<name>A0A9E6PH24_9PSED</name>
<dbReference type="KEGG" id="pvw:HU752_020375"/>
<dbReference type="Pfam" id="PF03466">
    <property type="entry name" value="LysR_substrate"/>
    <property type="match status" value="1"/>
</dbReference>
<dbReference type="GO" id="GO:0003700">
    <property type="term" value="F:DNA-binding transcription factor activity"/>
    <property type="evidence" value="ECO:0007669"/>
    <property type="project" value="InterPro"/>
</dbReference>
<accession>A0A9E6PH24</accession>
<keyword evidence="2" id="KW-0805">Transcription regulation</keyword>
<evidence type="ECO:0000256" key="1">
    <source>
        <dbReference type="ARBA" id="ARBA00009437"/>
    </source>
</evidence>
<evidence type="ECO:0000313" key="7">
    <source>
        <dbReference type="Proteomes" id="UP000634530"/>
    </source>
</evidence>
<evidence type="ECO:0000256" key="3">
    <source>
        <dbReference type="ARBA" id="ARBA00023125"/>
    </source>
</evidence>
<feature type="domain" description="HTH lysR-type" evidence="5">
    <location>
        <begin position="5"/>
        <end position="62"/>
    </location>
</feature>
<dbReference type="Gene3D" id="3.40.190.10">
    <property type="entry name" value="Periplasmic binding protein-like II"/>
    <property type="match status" value="2"/>
</dbReference>
<dbReference type="InterPro" id="IPR005119">
    <property type="entry name" value="LysR_subst-bd"/>
</dbReference>
<dbReference type="AlphaFoldDB" id="A0A9E6PH24"/>
<dbReference type="Proteomes" id="UP000634530">
    <property type="component" value="Chromosome"/>
</dbReference>
<dbReference type="InterPro" id="IPR036388">
    <property type="entry name" value="WH-like_DNA-bd_sf"/>
</dbReference>
<organism evidence="6 7">
    <name type="scientific">Pseudomonas vanderleydeniana</name>
    <dbReference type="NCBI Taxonomy" id="2745495"/>
    <lineage>
        <taxon>Bacteria</taxon>
        <taxon>Pseudomonadati</taxon>
        <taxon>Pseudomonadota</taxon>
        <taxon>Gammaproteobacteria</taxon>
        <taxon>Pseudomonadales</taxon>
        <taxon>Pseudomonadaceae</taxon>
        <taxon>Pseudomonas</taxon>
    </lineage>
</organism>
<comment type="similarity">
    <text evidence="1">Belongs to the LysR transcriptional regulatory family.</text>
</comment>
<dbReference type="EMBL" id="CP077093">
    <property type="protein sequence ID" value="QXI26297.1"/>
    <property type="molecule type" value="Genomic_DNA"/>
</dbReference>
<protein>
    <submittedName>
        <fullName evidence="6">LysR family transcriptional regulator</fullName>
    </submittedName>
</protein>
<evidence type="ECO:0000256" key="2">
    <source>
        <dbReference type="ARBA" id="ARBA00023015"/>
    </source>
</evidence>
<dbReference type="SUPFAM" id="SSF46785">
    <property type="entry name" value="Winged helix' DNA-binding domain"/>
    <property type="match status" value="1"/>
</dbReference>
<dbReference type="GO" id="GO:0006351">
    <property type="term" value="P:DNA-templated transcription"/>
    <property type="evidence" value="ECO:0007669"/>
    <property type="project" value="TreeGrafter"/>
</dbReference>
<dbReference type="RefSeq" id="WP_186688160.1">
    <property type="nucleotide sequence ID" value="NZ_CP077093.1"/>
</dbReference>
<evidence type="ECO:0000259" key="5">
    <source>
        <dbReference type="PROSITE" id="PS50931"/>
    </source>
</evidence>
<evidence type="ECO:0000313" key="6">
    <source>
        <dbReference type="EMBL" id="QXI26297.1"/>
    </source>
</evidence>